<evidence type="ECO:0000259" key="8">
    <source>
        <dbReference type="Pfam" id="PF02108"/>
    </source>
</evidence>
<dbReference type="InterPro" id="IPR051472">
    <property type="entry name" value="T3SS_Stator/FliH"/>
</dbReference>
<comment type="caution">
    <text evidence="9">The sequence shown here is derived from an EMBL/GenBank/DDBJ whole genome shotgun (WGS) entry which is preliminary data.</text>
</comment>
<dbReference type="PANTHER" id="PTHR34982:SF1">
    <property type="entry name" value="FLAGELLAR ASSEMBLY PROTEIN FLIH"/>
    <property type="match status" value="1"/>
</dbReference>
<dbReference type="EMBL" id="DRTT01000009">
    <property type="protein sequence ID" value="HHF97934.1"/>
    <property type="molecule type" value="Genomic_DNA"/>
</dbReference>
<dbReference type="GO" id="GO:0044781">
    <property type="term" value="P:bacterial-type flagellum organization"/>
    <property type="evidence" value="ECO:0007669"/>
    <property type="project" value="UniProtKB-KW"/>
</dbReference>
<gene>
    <name evidence="9" type="ORF">ENL39_00395</name>
</gene>
<dbReference type="SUPFAM" id="SSF160527">
    <property type="entry name" value="V-type ATPase subunit E-like"/>
    <property type="match status" value="1"/>
</dbReference>
<evidence type="ECO:0000256" key="4">
    <source>
        <dbReference type="ARBA" id="ARBA00022795"/>
    </source>
</evidence>
<keyword evidence="3" id="KW-0813">Transport</keyword>
<evidence type="ECO:0000313" key="9">
    <source>
        <dbReference type="EMBL" id="HHF97934.1"/>
    </source>
</evidence>
<reference evidence="9" key="1">
    <citation type="journal article" date="2020" name="mSystems">
        <title>Genome- and Community-Level Interaction Insights into Carbon Utilization and Element Cycling Functions of Hydrothermarchaeota in Hydrothermal Sediment.</title>
        <authorList>
            <person name="Zhou Z."/>
            <person name="Liu Y."/>
            <person name="Xu W."/>
            <person name="Pan J."/>
            <person name="Luo Z.H."/>
            <person name="Li M."/>
        </authorList>
    </citation>
    <scope>NUCLEOTIDE SEQUENCE [LARGE SCALE GENOMIC DNA]</scope>
    <source>
        <strain evidence="9">HyVt-92</strain>
    </source>
</reference>
<accession>A0A7V5LZL4</accession>
<keyword evidence="7" id="KW-0175">Coiled coil</keyword>
<evidence type="ECO:0000256" key="1">
    <source>
        <dbReference type="ARBA" id="ARBA00003041"/>
    </source>
</evidence>
<keyword evidence="6" id="KW-1006">Bacterial flagellum protein export</keyword>
<protein>
    <recommendedName>
        <fullName evidence="8">Flagellar assembly protein FliH/Type III secretion system HrpE domain-containing protein</fullName>
    </recommendedName>
</protein>
<feature type="coiled-coil region" evidence="7">
    <location>
        <begin position="75"/>
        <end position="102"/>
    </location>
</feature>
<keyword evidence="4" id="KW-1005">Bacterial flagellum biogenesis</keyword>
<dbReference type="Proteomes" id="UP000886070">
    <property type="component" value="Unassembled WGS sequence"/>
</dbReference>
<evidence type="ECO:0000256" key="2">
    <source>
        <dbReference type="ARBA" id="ARBA00006602"/>
    </source>
</evidence>
<keyword evidence="5" id="KW-0653">Protein transport</keyword>
<evidence type="ECO:0000256" key="5">
    <source>
        <dbReference type="ARBA" id="ARBA00022927"/>
    </source>
</evidence>
<proteinExistence type="inferred from homology"/>
<evidence type="ECO:0000256" key="7">
    <source>
        <dbReference type="SAM" id="Coils"/>
    </source>
</evidence>
<dbReference type="InterPro" id="IPR018035">
    <property type="entry name" value="Flagellar_FliH/T3SS_HrpE"/>
</dbReference>
<dbReference type="GO" id="GO:0015031">
    <property type="term" value="P:protein transport"/>
    <property type="evidence" value="ECO:0007669"/>
    <property type="project" value="UniProtKB-KW"/>
</dbReference>
<dbReference type="AlphaFoldDB" id="A0A7V5LZL4"/>
<dbReference type="GO" id="GO:0005829">
    <property type="term" value="C:cytosol"/>
    <property type="evidence" value="ECO:0007669"/>
    <property type="project" value="TreeGrafter"/>
</dbReference>
<comment type="similarity">
    <text evidence="2">Belongs to the FliH family.</text>
</comment>
<feature type="domain" description="Flagellar assembly protein FliH/Type III secretion system HrpE" evidence="8">
    <location>
        <begin position="75"/>
        <end position="203"/>
    </location>
</feature>
<comment type="function">
    <text evidence="1">Needed for flagellar regrowth and assembly.</text>
</comment>
<dbReference type="Pfam" id="PF02108">
    <property type="entry name" value="FliH"/>
    <property type="match status" value="1"/>
</dbReference>
<evidence type="ECO:0000256" key="6">
    <source>
        <dbReference type="ARBA" id="ARBA00023225"/>
    </source>
</evidence>
<sequence>MFKIRLPFPLKNIYRVNGSVEKLKEKFDLKHNSGENLVSAKSRMVDDVEKVKATFYRKGFEEGKRKAESSVLALKEMFKEAIEKLKIEKQNFIEESERELVEMALAIAKKIIRREVSVDREIVKKIAREALRRVMNSPTRKIIVRINPRDWEALTEMDKDFLLSELSESEVIIEKDESIQSGGCIVETEGQMINASIENQIEEISRALMEEGE</sequence>
<name>A0A7V5LZL4_UNCAE</name>
<evidence type="ECO:0000256" key="3">
    <source>
        <dbReference type="ARBA" id="ARBA00022448"/>
    </source>
</evidence>
<dbReference type="PANTHER" id="PTHR34982">
    <property type="entry name" value="YOP PROTEINS TRANSLOCATION PROTEIN L"/>
    <property type="match status" value="1"/>
</dbReference>
<organism evidence="9">
    <name type="scientific">Aerophobetes bacterium</name>
    <dbReference type="NCBI Taxonomy" id="2030807"/>
    <lineage>
        <taxon>Bacteria</taxon>
        <taxon>Candidatus Aerophobota</taxon>
    </lineage>
</organism>